<accession>A0A8X6H752</accession>
<gene>
    <name evidence="1" type="primary">AVEN_264201_1</name>
    <name evidence="1" type="ORF">TNCT_129011</name>
</gene>
<keyword evidence="2" id="KW-1185">Reference proteome</keyword>
<name>A0A8X6H752_TRICU</name>
<proteinExistence type="predicted"/>
<dbReference type="Proteomes" id="UP000887116">
    <property type="component" value="Unassembled WGS sequence"/>
</dbReference>
<reference evidence="1" key="1">
    <citation type="submission" date="2020-07" db="EMBL/GenBank/DDBJ databases">
        <title>Multicomponent nature underlies the extraordinary mechanical properties of spider dragline silk.</title>
        <authorList>
            <person name="Kono N."/>
            <person name="Nakamura H."/>
            <person name="Mori M."/>
            <person name="Yoshida Y."/>
            <person name="Ohtoshi R."/>
            <person name="Malay A.D."/>
            <person name="Moran D.A.P."/>
            <person name="Tomita M."/>
            <person name="Numata K."/>
            <person name="Arakawa K."/>
        </authorList>
    </citation>
    <scope>NUCLEOTIDE SEQUENCE</scope>
</reference>
<dbReference type="OrthoDB" id="6780699at2759"/>
<evidence type="ECO:0000313" key="1">
    <source>
        <dbReference type="EMBL" id="GFQ81054.1"/>
    </source>
</evidence>
<dbReference type="EMBL" id="BMAO01022307">
    <property type="protein sequence ID" value="GFQ81054.1"/>
    <property type="molecule type" value="Genomic_DNA"/>
</dbReference>
<protein>
    <submittedName>
        <fullName evidence="1">DUF1758 domain-containing protein</fullName>
    </submittedName>
</protein>
<dbReference type="AlphaFoldDB" id="A0A8X6H752"/>
<evidence type="ECO:0000313" key="2">
    <source>
        <dbReference type="Proteomes" id="UP000887116"/>
    </source>
</evidence>
<organism evidence="1 2">
    <name type="scientific">Trichonephila clavata</name>
    <name type="common">Joro spider</name>
    <name type="synonym">Nephila clavata</name>
    <dbReference type="NCBI Taxonomy" id="2740835"/>
    <lineage>
        <taxon>Eukaryota</taxon>
        <taxon>Metazoa</taxon>
        <taxon>Ecdysozoa</taxon>
        <taxon>Arthropoda</taxon>
        <taxon>Chelicerata</taxon>
        <taxon>Arachnida</taxon>
        <taxon>Araneae</taxon>
        <taxon>Araneomorphae</taxon>
        <taxon>Entelegynae</taxon>
        <taxon>Araneoidea</taxon>
        <taxon>Nephilidae</taxon>
        <taxon>Trichonephila</taxon>
    </lineage>
</organism>
<comment type="caution">
    <text evidence="1">The sequence shown here is derived from an EMBL/GenBank/DDBJ whole genome shotgun (WGS) entry which is preliminary data.</text>
</comment>
<sequence length="137" mass="16062">MNAIKQKRTTIRGAFTKSENNLEALLSSELTDVKFDEIDFTLEQLSVKFKQLKKRDDEVLDLLQQERCSQDVYEKEYLSCEKYEDRFIALKTEVNRIITKPLSNEDESSKNTHFTESVPQLKLPVIELRKFDGNPKE</sequence>